<protein>
    <submittedName>
        <fullName evidence="4">Uncharacterized protein</fullName>
    </submittedName>
</protein>
<dbReference type="Proteomes" id="UP001177003">
    <property type="component" value="Chromosome 1"/>
</dbReference>
<keyword evidence="5" id="KW-1185">Reference proteome</keyword>
<dbReference type="Pfam" id="PF04603">
    <property type="entry name" value="Mog1"/>
    <property type="match status" value="1"/>
</dbReference>
<evidence type="ECO:0000313" key="4">
    <source>
        <dbReference type="EMBL" id="CAI9269733.1"/>
    </source>
</evidence>
<proteinExistence type="inferred from homology"/>
<keyword evidence="3" id="KW-0653">Protein transport</keyword>
<keyword evidence="2" id="KW-0813">Transport</keyword>
<dbReference type="PANTHER" id="PTHR15837:SF0">
    <property type="entry name" value="RAN GUANINE NUCLEOTIDE RELEASE FACTOR"/>
    <property type="match status" value="1"/>
</dbReference>
<dbReference type="SUPFAM" id="SSF55724">
    <property type="entry name" value="Mog1p/PsbP-like"/>
    <property type="match status" value="1"/>
</dbReference>
<accession>A0AA35YE26</accession>
<organism evidence="4 5">
    <name type="scientific">Lactuca saligna</name>
    <name type="common">Willowleaf lettuce</name>
    <dbReference type="NCBI Taxonomy" id="75948"/>
    <lineage>
        <taxon>Eukaryota</taxon>
        <taxon>Viridiplantae</taxon>
        <taxon>Streptophyta</taxon>
        <taxon>Embryophyta</taxon>
        <taxon>Tracheophyta</taxon>
        <taxon>Spermatophyta</taxon>
        <taxon>Magnoliopsida</taxon>
        <taxon>eudicotyledons</taxon>
        <taxon>Gunneridae</taxon>
        <taxon>Pentapetalae</taxon>
        <taxon>asterids</taxon>
        <taxon>campanulids</taxon>
        <taxon>Asterales</taxon>
        <taxon>Asteraceae</taxon>
        <taxon>Cichorioideae</taxon>
        <taxon>Cichorieae</taxon>
        <taxon>Lactucinae</taxon>
        <taxon>Lactuca</taxon>
    </lineage>
</organism>
<dbReference type="GO" id="GO:0031267">
    <property type="term" value="F:small GTPase binding"/>
    <property type="evidence" value="ECO:0007669"/>
    <property type="project" value="TreeGrafter"/>
</dbReference>
<dbReference type="GO" id="GO:0006606">
    <property type="term" value="P:protein import into nucleus"/>
    <property type="evidence" value="ECO:0007669"/>
    <property type="project" value="TreeGrafter"/>
</dbReference>
<dbReference type="GO" id="GO:0005634">
    <property type="term" value="C:nucleus"/>
    <property type="evidence" value="ECO:0007669"/>
    <property type="project" value="TreeGrafter"/>
</dbReference>
<dbReference type="InterPro" id="IPR016123">
    <property type="entry name" value="Mog1/PsbP_a/b/a-sand"/>
</dbReference>
<reference evidence="4" key="1">
    <citation type="submission" date="2023-04" db="EMBL/GenBank/DDBJ databases">
        <authorList>
            <person name="Vijverberg K."/>
            <person name="Xiong W."/>
            <person name="Schranz E."/>
        </authorList>
    </citation>
    <scope>NUCLEOTIDE SEQUENCE</scope>
</reference>
<comment type="similarity">
    <text evidence="1">Belongs to the MOG1 family.</text>
</comment>
<dbReference type="AlphaFoldDB" id="A0AA35YE26"/>
<dbReference type="GO" id="GO:0005085">
    <property type="term" value="F:guanyl-nucleotide exchange factor activity"/>
    <property type="evidence" value="ECO:0007669"/>
    <property type="project" value="TreeGrafter"/>
</dbReference>
<evidence type="ECO:0000313" key="5">
    <source>
        <dbReference type="Proteomes" id="UP001177003"/>
    </source>
</evidence>
<name>A0AA35YE26_LACSI</name>
<sequence length="206" mass="22794">MLHHHNMYLMYLYPLPFLNSFLHYLSPSVTNVRAVAGDRRMTKEQQSMTSPNLPPTTSVEGVLSIYCFRFGGVSEIATQIRSRRRTIDLGPSISNGGSITGFIKGKLLFGIVVQVLLEIPMFGGAVSATFPLRLEDVSNMFVDPTRDGSLIFDLLELKHVVEDNGSGTWFLQDLAREEGAEGNIAISNARQGREAQNLVNVCFIIS</sequence>
<dbReference type="EMBL" id="OX465077">
    <property type="protein sequence ID" value="CAI9269733.1"/>
    <property type="molecule type" value="Genomic_DNA"/>
</dbReference>
<dbReference type="InterPro" id="IPR007681">
    <property type="entry name" value="Mog1"/>
</dbReference>
<dbReference type="Gene3D" id="3.40.1000.10">
    <property type="entry name" value="Mog1/PsbP, alpha/beta/alpha sandwich"/>
    <property type="match status" value="1"/>
</dbReference>
<gene>
    <name evidence="4" type="ORF">LSALG_LOCUS10087</name>
</gene>
<evidence type="ECO:0000256" key="3">
    <source>
        <dbReference type="ARBA" id="ARBA00022927"/>
    </source>
</evidence>
<dbReference type="PANTHER" id="PTHR15837">
    <property type="entry name" value="RAN GUANINE NUCLEOTIDE RELEASE FACTOR"/>
    <property type="match status" value="1"/>
</dbReference>
<evidence type="ECO:0000256" key="1">
    <source>
        <dbReference type="ARBA" id="ARBA00010307"/>
    </source>
</evidence>
<evidence type="ECO:0000256" key="2">
    <source>
        <dbReference type="ARBA" id="ARBA00022448"/>
    </source>
</evidence>